<comment type="caution">
    <text evidence="1">The sequence shown here is derived from an EMBL/GenBank/DDBJ whole genome shotgun (WGS) entry which is preliminary data.</text>
</comment>
<organism evidence="1 2">
    <name type="scientific">Racocetra persica</name>
    <dbReference type="NCBI Taxonomy" id="160502"/>
    <lineage>
        <taxon>Eukaryota</taxon>
        <taxon>Fungi</taxon>
        <taxon>Fungi incertae sedis</taxon>
        <taxon>Mucoromycota</taxon>
        <taxon>Glomeromycotina</taxon>
        <taxon>Glomeromycetes</taxon>
        <taxon>Diversisporales</taxon>
        <taxon>Gigasporaceae</taxon>
        <taxon>Racocetra</taxon>
    </lineage>
</organism>
<dbReference type="Proteomes" id="UP000789920">
    <property type="component" value="Unassembled WGS sequence"/>
</dbReference>
<feature type="non-terminal residue" evidence="1">
    <location>
        <position position="1"/>
    </location>
</feature>
<dbReference type="EMBL" id="CAJVQC010010954">
    <property type="protein sequence ID" value="CAG8622376.1"/>
    <property type="molecule type" value="Genomic_DNA"/>
</dbReference>
<gene>
    <name evidence="1" type="ORF">RPERSI_LOCUS6766</name>
</gene>
<sequence length="138" mass="15827">DKFLENDSTSFLSESLISENFGTENEIGFEKVYMMTDISENEELNWENIDIDIDKSNVTSIPVLEPESEELTEGTIYLIEDLQIDSHSELSQNNSVKLQCRQTTDNEKEILNVILNDESFSEIKALEILDQLTSQNKE</sequence>
<accession>A0ACA9MYI4</accession>
<reference evidence="1" key="1">
    <citation type="submission" date="2021-06" db="EMBL/GenBank/DDBJ databases">
        <authorList>
            <person name="Kallberg Y."/>
            <person name="Tangrot J."/>
            <person name="Rosling A."/>
        </authorList>
    </citation>
    <scope>NUCLEOTIDE SEQUENCE</scope>
    <source>
        <strain evidence="1">MA461A</strain>
    </source>
</reference>
<evidence type="ECO:0000313" key="2">
    <source>
        <dbReference type="Proteomes" id="UP000789920"/>
    </source>
</evidence>
<evidence type="ECO:0000313" key="1">
    <source>
        <dbReference type="EMBL" id="CAG8622376.1"/>
    </source>
</evidence>
<keyword evidence="2" id="KW-1185">Reference proteome</keyword>
<name>A0ACA9MYI4_9GLOM</name>
<proteinExistence type="predicted"/>
<protein>
    <submittedName>
        <fullName evidence="1">1323_t:CDS:1</fullName>
    </submittedName>
</protein>